<dbReference type="Gene3D" id="3.90.660.20">
    <property type="entry name" value="Protoporphyrinogen oxidase, mitochondrial, domain 2"/>
    <property type="match status" value="1"/>
</dbReference>
<dbReference type="OrthoDB" id="9805195at2"/>
<evidence type="ECO:0000256" key="4">
    <source>
        <dbReference type="ARBA" id="ARBA00023002"/>
    </source>
</evidence>
<comment type="pathway">
    <text evidence="6">Porphyrin-containing compound metabolism; protoheme biosynthesis.</text>
</comment>
<dbReference type="EC" id="1.3.3.15" evidence="6"/>
<comment type="function">
    <text evidence="6">Involved in coproporphyrin-dependent heme b biosynthesis. Catalyzes the oxidation of coproporphyrinogen III to coproporphyrin III.</text>
</comment>
<keyword evidence="5 6" id="KW-0350">Heme biosynthesis</keyword>
<dbReference type="InterPro" id="IPR004572">
    <property type="entry name" value="Protoporphyrinogen_oxidase"/>
</dbReference>
<keyword evidence="3 6" id="KW-0274">FAD</keyword>
<dbReference type="Gene3D" id="1.10.3110.10">
    <property type="entry name" value="protoporphyrinogen ix oxidase, domain 3"/>
    <property type="match status" value="1"/>
</dbReference>
<reference evidence="8 9" key="1">
    <citation type="submission" date="2018-12" db="EMBL/GenBank/DDBJ databases">
        <authorList>
            <person name="Feng G."/>
            <person name="Zhu H."/>
        </authorList>
    </citation>
    <scope>NUCLEOTIDE SEQUENCE [LARGE SCALE GENOMIC DNA]</scope>
    <source>
        <strain evidence="8 9">9PBR-2</strain>
    </source>
</reference>
<dbReference type="InterPro" id="IPR050464">
    <property type="entry name" value="Zeta_carotene_desat/Oxidored"/>
</dbReference>
<dbReference type="EMBL" id="RWIS01000008">
    <property type="protein sequence ID" value="RSK31832.1"/>
    <property type="molecule type" value="Genomic_DNA"/>
</dbReference>
<dbReference type="InterPro" id="IPR036188">
    <property type="entry name" value="FAD/NAD-bd_sf"/>
</dbReference>
<dbReference type="SUPFAM" id="SSF54373">
    <property type="entry name" value="FAD-linked reductases, C-terminal domain"/>
    <property type="match status" value="1"/>
</dbReference>
<accession>A0A3R9NGC4</accession>
<dbReference type="Pfam" id="PF01593">
    <property type="entry name" value="Amino_oxidase"/>
    <property type="match status" value="1"/>
</dbReference>
<proteinExistence type="inferred from homology"/>
<dbReference type="GO" id="GO:0005737">
    <property type="term" value="C:cytoplasm"/>
    <property type="evidence" value="ECO:0007669"/>
    <property type="project" value="UniProtKB-SubCell"/>
</dbReference>
<dbReference type="AlphaFoldDB" id="A0A3R9NGC4"/>
<evidence type="ECO:0000313" key="9">
    <source>
        <dbReference type="Proteomes" id="UP000280066"/>
    </source>
</evidence>
<keyword evidence="6" id="KW-0963">Cytoplasm</keyword>
<feature type="domain" description="Amine oxidase" evidence="7">
    <location>
        <begin position="37"/>
        <end position="465"/>
    </location>
</feature>
<comment type="catalytic activity">
    <reaction evidence="6">
        <text>coproporphyrinogen III + 3 O2 = coproporphyrin III + 3 H2O2</text>
        <dbReference type="Rhea" id="RHEA:43436"/>
        <dbReference type="ChEBI" id="CHEBI:15379"/>
        <dbReference type="ChEBI" id="CHEBI:16240"/>
        <dbReference type="ChEBI" id="CHEBI:57309"/>
        <dbReference type="ChEBI" id="CHEBI:131725"/>
        <dbReference type="EC" id="1.3.3.15"/>
    </reaction>
</comment>
<dbReference type="UniPathway" id="UPA00252"/>
<keyword evidence="9" id="KW-1185">Reference proteome</keyword>
<dbReference type="Gene3D" id="3.50.50.60">
    <property type="entry name" value="FAD/NAD(P)-binding domain"/>
    <property type="match status" value="1"/>
</dbReference>
<keyword evidence="2 6" id="KW-0285">Flavoprotein</keyword>
<dbReference type="GO" id="GO:0006783">
    <property type="term" value="P:heme biosynthetic process"/>
    <property type="evidence" value="ECO:0007669"/>
    <property type="project" value="UniProtKB-UniRule"/>
</dbReference>
<dbReference type="PANTHER" id="PTHR42923:SF3">
    <property type="entry name" value="PROTOPORPHYRINOGEN OXIDASE"/>
    <property type="match status" value="1"/>
</dbReference>
<comment type="subcellular location">
    <subcellularLocation>
        <location evidence="6">Cytoplasm</location>
    </subcellularLocation>
</comment>
<evidence type="ECO:0000256" key="5">
    <source>
        <dbReference type="ARBA" id="ARBA00023133"/>
    </source>
</evidence>
<dbReference type="NCBIfam" id="TIGR00562">
    <property type="entry name" value="proto_IX_ox"/>
    <property type="match status" value="1"/>
</dbReference>
<dbReference type="GO" id="GO:0004729">
    <property type="term" value="F:oxygen-dependent protoporphyrinogen oxidase activity"/>
    <property type="evidence" value="ECO:0007669"/>
    <property type="project" value="UniProtKB-UniRule"/>
</dbReference>
<evidence type="ECO:0000256" key="2">
    <source>
        <dbReference type="ARBA" id="ARBA00022630"/>
    </source>
</evidence>
<comment type="cofactor">
    <cofactor evidence="1 6">
        <name>FAD</name>
        <dbReference type="ChEBI" id="CHEBI:57692"/>
    </cofactor>
</comment>
<comment type="caution">
    <text evidence="8">The sequence shown here is derived from an EMBL/GenBank/DDBJ whole genome shotgun (WGS) entry which is preliminary data.</text>
</comment>
<protein>
    <recommendedName>
        <fullName evidence="6">Coproporphyrinogen III oxidase</fullName>
        <ecNumber evidence="6">1.3.3.15</ecNumber>
    </recommendedName>
</protein>
<dbReference type="Proteomes" id="UP000280066">
    <property type="component" value="Unassembled WGS sequence"/>
</dbReference>
<name>A0A3R9NGC4_9BACT</name>
<comment type="similarity">
    <text evidence="6">Belongs to the protoporphyrinogen/coproporphyrinogen oxidase family. Coproporphyrinogen III oxidase subfamily.</text>
</comment>
<organism evidence="8 9">
    <name type="scientific">Hymenobacter metallilatus</name>
    <dbReference type="NCBI Taxonomy" id="2493666"/>
    <lineage>
        <taxon>Bacteria</taxon>
        <taxon>Pseudomonadati</taxon>
        <taxon>Bacteroidota</taxon>
        <taxon>Cytophagia</taxon>
        <taxon>Cytophagales</taxon>
        <taxon>Hymenobacteraceae</taxon>
        <taxon>Hymenobacter</taxon>
    </lineage>
</organism>
<gene>
    <name evidence="8" type="primary">hemG</name>
    <name evidence="8" type="ORF">EI290_13520</name>
</gene>
<keyword evidence="4 6" id="KW-0560">Oxidoreductase</keyword>
<sequence>MAGVCTFARGVLQHCHLSPIHLSSIHHMAIAILGGGISGLTLAWYLQRAGVDYDLYEASPRPGGNIRSEQRDGYLVETGPNSLQLSEELRELLDGLGLTSQIQEAAAISQNRYVLRQGRYQQLPSSPPALLTSSFFSLKTRLNLVRELFKPAQPVNEQETLAHFFHRRFGPEVVDYALNPFISGIYAGDPAQLLLHKTFPQLAALEQQYGSVVRGLMNTKNPAGRRRIISLAGGLQTLTDTLAAQLRRAHTGQAATHLHCRPADGLWELETSGGPAPRLYHQVVVALPAYAAASLLQSQFPAVAAALHQVQHPPMAAIYTAYHRADVQHPLNGFGALHPKAEAPYAAGTIWTSSIFPDRAPAGQVLFTSFVGGIQYTEQARQPETAQKAAVHAELSRLYGIRAGAAPVWQYRFYWDKSIPQFDAHIAAAHRAIDALAEQGLHVAANWRAGVGVPDCVRQARKLATTLAGR</sequence>
<evidence type="ECO:0000256" key="3">
    <source>
        <dbReference type="ARBA" id="ARBA00022827"/>
    </source>
</evidence>
<evidence type="ECO:0000313" key="8">
    <source>
        <dbReference type="EMBL" id="RSK31832.1"/>
    </source>
</evidence>
<dbReference type="SUPFAM" id="SSF51905">
    <property type="entry name" value="FAD/NAD(P)-binding domain"/>
    <property type="match status" value="1"/>
</dbReference>
<dbReference type="PANTHER" id="PTHR42923">
    <property type="entry name" value="PROTOPORPHYRINOGEN OXIDASE"/>
    <property type="match status" value="1"/>
</dbReference>
<evidence type="ECO:0000259" key="7">
    <source>
        <dbReference type="Pfam" id="PF01593"/>
    </source>
</evidence>
<evidence type="ECO:0000256" key="6">
    <source>
        <dbReference type="RuleBase" id="RU364052"/>
    </source>
</evidence>
<dbReference type="InterPro" id="IPR002937">
    <property type="entry name" value="Amino_oxidase"/>
</dbReference>
<evidence type="ECO:0000256" key="1">
    <source>
        <dbReference type="ARBA" id="ARBA00001974"/>
    </source>
</evidence>